<dbReference type="Proteomes" id="UP001164472">
    <property type="component" value="Chromosome"/>
</dbReference>
<reference evidence="1" key="1">
    <citation type="submission" date="2022-07" db="EMBL/GenBank/DDBJ databases">
        <title>Alkalimarinus sp. nov., isolated from gut of a Alitta virens.</title>
        <authorList>
            <person name="Yang A.I."/>
            <person name="Shin N.-R."/>
        </authorList>
    </citation>
    <scope>NUCLEOTIDE SEQUENCE</scope>
    <source>
        <strain evidence="1">FA028</strain>
    </source>
</reference>
<evidence type="ECO:0000313" key="1">
    <source>
        <dbReference type="EMBL" id="UZW75910.1"/>
    </source>
</evidence>
<sequence length="195" mass="21901">MTDHNHSSNANSPDLDWSQVKETINMLTLAVAQIESSMKEGEQSVSDLTEAFTFVASKVSNLAKSGQSLQATDTTDQQTIIQSIREESEAIHSQVSNAIVAFQFYDRLSQRLEHVKRDLMGLSTVIGTPEQLYNPAAWSNLQKDIASNYTMEAERIMFEHIMKGATIEQALEIYKHHFDKNADIDDDSGDEIELF</sequence>
<gene>
    <name evidence="1" type="ORF">NNL22_04840</name>
</gene>
<evidence type="ECO:0000313" key="2">
    <source>
        <dbReference type="Proteomes" id="UP001164472"/>
    </source>
</evidence>
<protein>
    <submittedName>
        <fullName evidence="1">Uncharacterized protein</fullName>
    </submittedName>
</protein>
<organism evidence="1 2">
    <name type="scientific">Alkalimarinus sediminis</name>
    <dbReference type="NCBI Taxonomy" id="1632866"/>
    <lineage>
        <taxon>Bacteria</taxon>
        <taxon>Pseudomonadati</taxon>
        <taxon>Pseudomonadota</taxon>
        <taxon>Gammaproteobacteria</taxon>
        <taxon>Alteromonadales</taxon>
        <taxon>Alteromonadaceae</taxon>
        <taxon>Alkalimarinus</taxon>
    </lineage>
</organism>
<dbReference type="AlphaFoldDB" id="A0A9E8HKB2"/>
<dbReference type="KEGG" id="asem:NNL22_04840"/>
<accession>A0A9E8HKB2</accession>
<dbReference type="RefSeq" id="WP_251811659.1">
    <property type="nucleotide sequence ID" value="NZ_CP101527.1"/>
</dbReference>
<dbReference type="EMBL" id="CP101527">
    <property type="protein sequence ID" value="UZW75910.1"/>
    <property type="molecule type" value="Genomic_DNA"/>
</dbReference>
<proteinExistence type="predicted"/>
<name>A0A9E8HKB2_9ALTE</name>
<keyword evidence="2" id="KW-1185">Reference proteome</keyword>